<feature type="compositionally biased region" description="Low complexity" evidence="6">
    <location>
        <begin position="569"/>
        <end position="585"/>
    </location>
</feature>
<dbReference type="InterPro" id="IPR013194">
    <property type="entry name" value="HDAC_interact_dom"/>
</dbReference>
<dbReference type="Pfam" id="PF16879">
    <property type="entry name" value="Sin3a_C"/>
    <property type="match status" value="1"/>
</dbReference>
<dbReference type="GO" id="GO:0000118">
    <property type="term" value="C:histone deacetylase complex"/>
    <property type="evidence" value="ECO:0007669"/>
    <property type="project" value="TreeGrafter"/>
</dbReference>
<evidence type="ECO:0000256" key="6">
    <source>
        <dbReference type="SAM" id="MobiDB-lite"/>
    </source>
</evidence>
<dbReference type="GO" id="GO:0003714">
    <property type="term" value="F:transcription corepressor activity"/>
    <property type="evidence" value="ECO:0007669"/>
    <property type="project" value="InterPro"/>
</dbReference>
<evidence type="ECO:0000256" key="4">
    <source>
        <dbReference type="ARBA" id="ARBA00023242"/>
    </source>
</evidence>
<dbReference type="OrthoDB" id="10265969at2759"/>
<dbReference type="EMBL" id="CAIX01000040">
    <property type="protein sequence ID" value="CCI42837.1"/>
    <property type="molecule type" value="Genomic_DNA"/>
</dbReference>
<feature type="compositionally biased region" description="Polar residues" evidence="6">
    <location>
        <begin position="177"/>
        <end position="200"/>
    </location>
</feature>
<dbReference type="GO" id="GO:0000122">
    <property type="term" value="P:negative regulation of transcription by RNA polymerase II"/>
    <property type="evidence" value="ECO:0007669"/>
    <property type="project" value="TreeGrafter"/>
</dbReference>
<dbReference type="SUPFAM" id="SSF47762">
    <property type="entry name" value="PAH2 domain"/>
    <property type="match status" value="3"/>
</dbReference>
<dbReference type="InParanoid" id="A0A024G945"/>
<dbReference type="PROSITE" id="PS51477">
    <property type="entry name" value="PAH"/>
    <property type="match status" value="3"/>
</dbReference>
<feature type="compositionally biased region" description="Low complexity" evidence="6">
    <location>
        <begin position="132"/>
        <end position="153"/>
    </location>
</feature>
<dbReference type="GO" id="GO:0000785">
    <property type="term" value="C:chromatin"/>
    <property type="evidence" value="ECO:0007669"/>
    <property type="project" value="TreeGrafter"/>
</dbReference>
<feature type="compositionally biased region" description="Low complexity" evidence="6">
    <location>
        <begin position="81"/>
        <end position="92"/>
    </location>
</feature>
<feature type="compositionally biased region" description="Basic and acidic residues" evidence="6">
    <location>
        <begin position="647"/>
        <end position="664"/>
    </location>
</feature>
<dbReference type="PANTHER" id="PTHR12346">
    <property type="entry name" value="SIN3B-RELATED"/>
    <property type="match status" value="1"/>
</dbReference>
<dbReference type="FunFam" id="1.20.1160.11:FF:000003">
    <property type="entry name" value="Paired amphipathic helix SIN3-like protein"/>
    <property type="match status" value="1"/>
</dbReference>
<feature type="region of interest" description="Disordered" evidence="6">
    <location>
        <begin position="1448"/>
        <end position="1548"/>
    </location>
</feature>
<proteinExistence type="predicted"/>
<feature type="compositionally biased region" description="Low complexity" evidence="6">
    <location>
        <begin position="35"/>
        <end position="44"/>
    </location>
</feature>
<keyword evidence="9" id="KW-1185">Reference proteome</keyword>
<evidence type="ECO:0000256" key="2">
    <source>
        <dbReference type="ARBA" id="ARBA00022491"/>
    </source>
</evidence>
<name>A0A024G945_9STRA</name>
<feature type="compositionally biased region" description="Polar residues" evidence="6">
    <location>
        <begin position="586"/>
        <end position="600"/>
    </location>
</feature>
<comment type="caution">
    <text evidence="8">The sequence shown here is derived from an EMBL/GenBank/DDBJ whole genome shotgun (WGS) entry which is preliminary data.</text>
</comment>
<feature type="compositionally biased region" description="Acidic residues" evidence="6">
    <location>
        <begin position="1493"/>
        <end position="1514"/>
    </location>
</feature>
<dbReference type="Pfam" id="PF02671">
    <property type="entry name" value="PAH"/>
    <property type="match status" value="3"/>
</dbReference>
<feature type="region of interest" description="Disordered" evidence="6">
    <location>
        <begin position="545"/>
        <end position="600"/>
    </location>
</feature>
<keyword evidence="4 5" id="KW-0539">Nucleus</keyword>
<feature type="compositionally biased region" description="Low complexity" evidence="6">
    <location>
        <begin position="209"/>
        <end position="222"/>
    </location>
</feature>
<sequence>MNSSFPSSGNDGCPSGMPGTNNGGLNPTSGTHTLPSTSFPSQASAPPPPSLAQLTHPNHHASTMHHPIHGGHVNAQHNTHHTSSLLHSSGPSSLPPPPLTSNLSNAGATRSPHHHLAGSILHMGEGPGAILSKSGGSYSTSSNHSIPSSSTVSGLINHSVRLTSSNGGSNGGSNPNLENNEMNASSNSQYGMCGPASTSPRRNRHDGASVSQQQSSLNQQFSMNRSMNKEGPGKQFDYYNLTAPMNSNATSPSPPSITQHQQSSNASTSMNNVDNTRRELRVEDALLYLDQVKQQFNHKPDIYNQFLDVMKDFKAQAINTPGVIMRVSKLFRGYPSLILGFNTFLPPGYRIRPDGSLAAAPEGVRLDQLDHPAPNLPPAAPPYQQPSQMNSFGATVGANSSANANNATCPGVSKQGSHSRYPLTGKQSSFTQDGTAMTQSLSSLGNTHITTGNLHGSTNPVEFDHAIHYVTTIKQRFADEPETYKEFLAILHTYQREQRSIRQVLDQVSYLFRDHPDLLREFTFFLPDAVQEQAKERLDLAAEKALQRKDQMNRPKRSQGRADRSGNQSFVNSSHLSVSSSAGRSQGDNHMNVSLLNSPSSTSAKAYRNFNDGSDATEYGLSCILSIYRSAGNVFLLSTGDAMHSPSYEERGEGSERNERDYERDRTKAMYALRRSKRRPYNTKERRSKLATHDVVVDQDEWHLFERIKRILPSRDNWREFLKCLELYSQEVLDRNEMLSLVKNLFGRHTDLIKEFDRMLCLHGELNYPTEMWPFIPLAETDLSQCRRATPSYRGLPASYPVPPCSFRSELEKSVCNDLWVSVPTGSEDFSFKNMRKNQYEEALFKCEDERFEIDMIIDCNTSTINVLEPLARELEILKEEPNTENKLWTYVIDRNLFRVTHLNAISRIYGEAGTQMLEMLRKYPAGTIPIILKRLKQKDEEWRRVRQDLNKQWKEVNEKNYHKSLDHSSFYFKQKDKNQTSSKVLLSEAKKKLEASQERIRQLANDEAEKHKDNSQIMTESDEREVAESMIKTEASRDEDVKEGIEEIKCDIKVTITSPTSPRDSPLLQTNTAHFQYKFTNVQIHRDAYGLLSYAAEKTLGCSSDKEKVAKVWQSFFFPFFGLQKEWLVQKPQPTTTTLEKKKIVRPETEVASDFGNGIIQYYDTRTKVYVVNLSVGQGFLQPSAITIQESSDFPPDLPVSDDSDEAVNAEKCAITLIGDEHAYLFLRLYQMLHHRLERAFELCEKAKRNRYRRTINPAARALAHSRHSLQETAAKDETVGDYQAFLSKLYGVIGGCVDNTKYEDCCRGLMGSTSYFLFTMDKLVALILKQMQQLAMDETSVELLKLFNEQCAAKSLHNSQYDYHSYVNKTKPILEGDSTYRLKYQPGVLRQTPLDFNPSTPGKVGMGSMFKIWAPSPRVRQPEANQWLIEPTLVIEHLGSLDEDHDDDVNMTCSGENPTESLAATPIFESSCRDSNEDGETDSMDPRIEMAEGESSDDETNNVSTSEEDETNENVKRSVKETILGKRPRDLQSDEEGLDERHGREMAIDDTAAMIVTERIEEVADCIEGMDERNTNAAE</sequence>
<evidence type="ECO:0000313" key="8">
    <source>
        <dbReference type="EMBL" id="CCI42837.1"/>
    </source>
</evidence>
<keyword evidence="2" id="KW-0678">Repressor</keyword>
<protein>
    <recommendedName>
        <fullName evidence="7">Histone deacetylase interacting domain-containing protein</fullName>
    </recommendedName>
</protein>
<evidence type="ECO:0000256" key="3">
    <source>
        <dbReference type="ARBA" id="ARBA00022737"/>
    </source>
</evidence>
<feature type="compositionally biased region" description="Polar residues" evidence="6">
    <location>
        <begin position="154"/>
        <end position="163"/>
    </location>
</feature>
<feature type="region of interest" description="Disordered" evidence="6">
    <location>
        <begin position="1"/>
        <end position="273"/>
    </location>
</feature>
<evidence type="ECO:0000313" key="9">
    <source>
        <dbReference type="Proteomes" id="UP000053237"/>
    </source>
</evidence>
<dbReference type="SMART" id="SM00761">
    <property type="entry name" value="HDAC_interact"/>
    <property type="match status" value="1"/>
</dbReference>
<feature type="region of interest" description="Disordered" evidence="6">
    <location>
        <begin position="643"/>
        <end position="664"/>
    </location>
</feature>
<keyword evidence="3" id="KW-0677">Repeat</keyword>
<dbReference type="FunFam" id="1.20.1160.11:FF:000001">
    <property type="entry name" value="Paired amphipathic helix protein Sin3"/>
    <property type="match status" value="1"/>
</dbReference>
<dbReference type="InterPro" id="IPR039774">
    <property type="entry name" value="Sin3-like"/>
</dbReference>
<dbReference type="Proteomes" id="UP000053237">
    <property type="component" value="Unassembled WGS sequence"/>
</dbReference>
<dbReference type="InterPro" id="IPR003822">
    <property type="entry name" value="PAH"/>
</dbReference>
<feature type="domain" description="Histone deacetylase interacting" evidence="7">
    <location>
        <begin position="785"/>
        <end position="885"/>
    </location>
</feature>
<evidence type="ECO:0000259" key="7">
    <source>
        <dbReference type="SMART" id="SM00761"/>
    </source>
</evidence>
<dbReference type="InterPro" id="IPR031693">
    <property type="entry name" value="Sin3_C"/>
</dbReference>
<feature type="compositionally biased region" description="Polar residues" evidence="6">
    <location>
        <begin position="1453"/>
        <end position="1464"/>
    </location>
</feature>
<gene>
    <name evidence="8" type="ORF">BN9_036210</name>
</gene>
<dbReference type="InterPro" id="IPR036600">
    <property type="entry name" value="PAH_sf"/>
</dbReference>
<dbReference type="Gene3D" id="1.20.1160.11">
    <property type="entry name" value="Paired amphipathic helix"/>
    <property type="match status" value="3"/>
</dbReference>
<evidence type="ECO:0000256" key="1">
    <source>
        <dbReference type="ARBA" id="ARBA00004123"/>
    </source>
</evidence>
<dbReference type="STRING" id="65357.A0A024G945"/>
<reference evidence="8 9" key="1">
    <citation type="submission" date="2012-05" db="EMBL/GenBank/DDBJ databases">
        <title>Recombination and specialization in a pathogen metapopulation.</title>
        <authorList>
            <person name="Gardiner A."/>
            <person name="Kemen E."/>
            <person name="Schultz-Larsen T."/>
            <person name="MacLean D."/>
            <person name="Van Oosterhout C."/>
            <person name="Jones J.D.G."/>
        </authorList>
    </citation>
    <scope>NUCLEOTIDE SEQUENCE [LARGE SCALE GENOMIC DNA]</scope>
    <source>
        <strain evidence="8 9">Ac Nc2</strain>
    </source>
</reference>
<feature type="compositionally biased region" description="Basic residues" evidence="6">
    <location>
        <begin position="57"/>
        <end position="69"/>
    </location>
</feature>
<feature type="compositionally biased region" description="Polar residues" evidence="6">
    <location>
        <begin position="1"/>
        <end position="10"/>
    </location>
</feature>
<dbReference type="PANTHER" id="PTHR12346:SF0">
    <property type="entry name" value="SIN3A, ISOFORM G"/>
    <property type="match status" value="1"/>
</dbReference>
<feature type="compositionally biased region" description="Polar residues" evidence="6">
    <location>
        <begin position="18"/>
        <end position="34"/>
    </location>
</feature>
<comment type="subcellular location">
    <subcellularLocation>
        <location evidence="1 5">Nucleus</location>
    </subcellularLocation>
</comment>
<feature type="compositionally biased region" description="Basic and acidic residues" evidence="6">
    <location>
        <begin position="1515"/>
        <end position="1534"/>
    </location>
</feature>
<evidence type="ECO:0000256" key="5">
    <source>
        <dbReference type="PROSITE-ProRule" id="PRU00810"/>
    </source>
</evidence>
<organism evidence="8 9">
    <name type="scientific">Albugo candida</name>
    <dbReference type="NCBI Taxonomy" id="65357"/>
    <lineage>
        <taxon>Eukaryota</taxon>
        <taxon>Sar</taxon>
        <taxon>Stramenopiles</taxon>
        <taxon>Oomycota</taxon>
        <taxon>Peronosporomycetes</taxon>
        <taxon>Albuginales</taxon>
        <taxon>Albuginaceae</taxon>
        <taxon>Albugo</taxon>
    </lineage>
</organism>
<dbReference type="Pfam" id="PF08295">
    <property type="entry name" value="Sin3_corepress"/>
    <property type="match status" value="1"/>
</dbReference>
<feature type="compositionally biased region" description="Low complexity" evidence="6">
    <location>
        <begin position="164"/>
        <end position="176"/>
    </location>
</feature>
<accession>A0A024G945</accession>
<feature type="compositionally biased region" description="Polar residues" evidence="6">
    <location>
        <begin position="243"/>
        <end position="273"/>
    </location>
</feature>